<accession>A0AA47NRR4</accession>
<dbReference type="AlphaFoldDB" id="A0AA47NRR4"/>
<feature type="compositionally biased region" description="Basic and acidic residues" evidence="1">
    <location>
        <begin position="228"/>
        <end position="243"/>
    </location>
</feature>
<sequence length="243" mass="27625">MISERPVVLKDLSYLQRRDFKVHGGQVGDQNSDVNYNNISKQIDEGVKEGFAEAEVVRGVLRIIKPGAFKDMLVNKDSITVSELKGFLRSHLGEKGTTEMFQELMCARQSDQESPQQFLYRMIGLKQKLLFQSRQASTDISYDHKTIQEVFLHTIYQGLGTKHAGLRQRLRPLISTSQVTDEEILRQVMKIISDENEHQRRLGQPPRQKATQAHSAKVETGDGNNNDKSQDTASDNKKLQTIQ</sequence>
<organism evidence="2 3">
    <name type="scientific">Merluccius polli</name>
    <name type="common">Benguela hake</name>
    <name type="synonym">Merluccius cadenati</name>
    <dbReference type="NCBI Taxonomy" id="89951"/>
    <lineage>
        <taxon>Eukaryota</taxon>
        <taxon>Metazoa</taxon>
        <taxon>Chordata</taxon>
        <taxon>Craniata</taxon>
        <taxon>Vertebrata</taxon>
        <taxon>Euteleostomi</taxon>
        <taxon>Actinopterygii</taxon>
        <taxon>Neopterygii</taxon>
        <taxon>Teleostei</taxon>
        <taxon>Neoteleostei</taxon>
        <taxon>Acanthomorphata</taxon>
        <taxon>Zeiogadaria</taxon>
        <taxon>Gadariae</taxon>
        <taxon>Gadiformes</taxon>
        <taxon>Gadoidei</taxon>
        <taxon>Merlucciidae</taxon>
        <taxon>Merluccius</taxon>
    </lineage>
</organism>
<keyword evidence="3" id="KW-1185">Reference proteome</keyword>
<evidence type="ECO:0000313" key="2">
    <source>
        <dbReference type="EMBL" id="KAK0134975.1"/>
    </source>
</evidence>
<reference evidence="2" key="1">
    <citation type="journal article" date="2023" name="Front. Mar. Sci.">
        <title>A new Merluccius polli reference genome to investigate the effects of global change in West African waters.</title>
        <authorList>
            <person name="Mateo J.L."/>
            <person name="Blanco-Fernandez C."/>
            <person name="Garcia-Vazquez E."/>
            <person name="Machado-Schiaffino G."/>
        </authorList>
    </citation>
    <scope>NUCLEOTIDE SEQUENCE</scope>
    <source>
        <strain evidence="2">C29</strain>
        <tissue evidence="2">Fin</tissue>
    </source>
</reference>
<dbReference type="EMBL" id="JAOPHQ010005508">
    <property type="protein sequence ID" value="KAK0134975.1"/>
    <property type="molecule type" value="Genomic_DNA"/>
</dbReference>
<evidence type="ECO:0000256" key="1">
    <source>
        <dbReference type="SAM" id="MobiDB-lite"/>
    </source>
</evidence>
<evidence type="ECO:0000313" key="3">
    <source>
        <dbReference type="Proteomes" id="UP001174136"/>
    </source>
</evidence>
<feature type="region of interest" description="Disordered" evidence="1">
    <location>
        <begin position="195"/>
        <end position="243"/>
    </location>
</feature>
<protein>
    <submittedName>
        <fullName evidence="2">Uncharacterized protein</fullName>
    </submittedName>
</protein>
<gene>
    <name evidence="2" type="ORF">N1851_029210</name>
</gene>
<comment type="caution">
    <text evidence="2">The sequence shown here is derived from an EMBL/GenBank/DDBJ whole genome shotgun (WGS) entry which is preliminary data.</text>
</comment>
<name>A0AA47NRR4_MERPO</name>
<dbReference type="Proteomes" id="UP001174136">
    <property type="component" value="Unassembled WGS sequence"/>
</dbReference>
<proteinExistence type="predicted"/>